<feature type="region of interest" description="Disordered" evidence="1">
    <location>
        <begin position="30"/>
        <end position="57"/>
    </location>
</feature>
<reference evidence="2 3" key="1">
    <citation type="journal article" date="2013" name="Int. J. Syst. Evol. Microbiol.">
        <title>Ilumatobacter nonamiense sp. nov. and Ilumatobacter coccineum sp. nov., isolated from seashore sand.</title>
        <authorList>
            <person name="Matsumoto A."/>
            <person name="Kasai H."/>
            <person name="Matsuo Y."/>
            <person name="Shizuri Y."/>
            <person name="Ichikawa N."/>
            <person name="Fujita N."/>
            <person name="Omura S."/>
            <person name="Takahashi Y."/>
        </authorList>
    </citation>
    <scope>NUCLEOTIDE SEQUENCE [LARGE SCALE GENOMIC DNA]</scope>
    <source>
        <strain evidence="3">NBRC 103263 / KCTC 29153 / YM16-304</strain>
    </source>
</reference>
<dbReference type="Proteomes" id="UP000011863">
    <property type="component" value="Chromosome"/>
</dbReference>
<dbReference type="EMBL" id="AP012057">
    <property type="protein sequence ID" value="BAN01892.1"/>
    <property type="molecule type" value="Genomic_DNA"/>
</dbReference>
<dbReference type="OrthoDB" id="10013711at2"/>
<dbReference type="KEGG" id="aym:YM304_15780"/>
<dbReference type="RefSeq" id="WP_015441139.1">
    <property type="nucleotide sequence ID" value="NC_020520.1"/>
</dbReference>
<evidence type="ECO:0000256" key="1">
    <source>
        <dbReference type="SAM" id="MobiDB-lite"/>
    </source>
</evidence>
<sequence>MTSEVSDPGEFDDPGVDVITAEETITAKEAVTAEEAAAERRASSIEAGRRKGGAAGAAMAGAMLAISEIYEGPKRDEIVAVSESPDEPGDIDKDGMRIDVGDVSVESILPDDQPPSSGV</sequence>
<gene>
    <name evidence="2" type="ORF">YM304_15780</name>
</gene>
<protein>
    <submittedName>
        <fullName evidence="2">Uncharacterized protein</fullName>
    </submittedName>
</protein>
<evidence type="ECO:0000313" key="2">
    <source>
        <dbReference type="EMBL" id="BAN01892.1"/>
    </source>
</evidence>
<keyword evidence="3" id="KW-1185">Reference proteome</keyword>
<proteinExistence type="predicted"/>
<feature type="compositionally biased region" description="Basic and acidic residues" evidence="1">
    <location>
        <begin position="37"/>
        <end position="49"/>
    </location>
</feature>
<organism evidence="2 3">
    <name type="scientific">Ilumatobacter coccineus (strain NBRC 103263 / KCTC 29153 / YM16-304)</name>
    <dbReference type="NCBI Taxonomy" id="1313172"/>
    <lineage>
        <taxon>Bacteria</taxon>
        <taxon>Bacillati</taxon>
        <taxon>Actinomycetota</taxon>
        <taxon>Acidimicrobiia</taxon>
        <taxon>Acidimicrobiales</taxon>
        <taxon>Ilumatobacteraceae</taxon>
        <taxon>Ilumatobacter</taxon>
    </lineage>
</organism>
<accession>A0A6C7E749</accession>
<dbReference type="AlphaFoldDB" id="A0A6C7E749"/>
<name>A0A6C7E749_ILUCY</name>
<evidence type="ECO:0000313" key="3">
    <source>
        <dbReference type="Proteomes" id="UP000011863"/>
    </source>
</evidence>